<proteinExistence type="predicted"/>
<feature type="region of interest" description="Disordered" evidence="1">
    <location>
        <begin position="1360"/>
        <end position="1389"/>
    </location>
</feature>
<reference evidence="2" key="1">
    <citation type="journal article" date="2021" name="Proc. Natl. Acad. Sci. U.S.A.">
        <title>Three genomes in the algal genus Volvox reveal the fate of a haploid sex-determining region after a transition to homothallism.</title>
        <authorList>
            <person name="Yamamoto K."/>
            <person name="Hamaji T."/>
            <person name="Kawai-Toyooka H."/>
            <person name="Matsuzaki R."/>
            <person name="Takahashi F."/>
            <person name="Nishimura Y."/>
            <person name="Kawachi M."/>
            <person name="Noguchi H."/>
            <person name="Minakuchi Y."/>
            <person name="Umen J.G."/>
            <person name="Toyoda A."/>
            <person name="Nozaki H."/>
        </authorList>
    </citation>
    <scope>NUCLEOTIDE SEQUENCE</scope>
    <source>
        <strain evidence="2">NIES-3780</strain>
    </source>
</reference>
<feature type="region of interest" description="Disordered" evidence="1">
    <location>
        <begin position="624"/>
        <end position="659"/>
    </location>
</feature>
<feature type="region of interest" description="Disordered" evidence="1">
    <location>
        <begin position="925"/>
        <end position="951"/>
    </location>
</feature>
<feature type="compositionally biased region" description="Basic and acidic residues" evidence="1">
    <location>
        <begin position="849"/>
        <end position="860"/>
    </location>
</feature>
<feature type="region of interest" description="Disordered" evidence="1">
    <location>
        <begin position="290"/>
        <end position="402"/>
    </location>
</feature>
<accession>A0A8J4BS31</accession>
<keyword evidence="3" id="KW-1185">Reference proteome</keyword>
<feature type="compositionally biased region" description="Polar residues" evidence="1">
    <location>
        <begin position="1533"/>
        <end position="1543"/>
    </location>
</feature>
<feature type="compositionally biased region" description="Low complexity" evidence="1">
    <location>
        <begin position="542"/>
        <end position="558"/>
    </location>
</feature>
<gene>
    <name evidence="2" type="ORF">Vafri_20742</name>
</gene>
<feature type="region of interest" description="Disordered" evidence="1">
    <location>
        <begin position="1"/>
        <end position="26"/>
    </location>
</feature>
<organism evidence="2 3">
    <name type="scientific">Volvox africanus</name>
    <dbReference type="NCBI Taxonomy" id="51714"/>
    <lineage>
        <taxon>Eukaryota</taxon>
        <taxon>Viridiplantae</taxon>
        <taxon>Chlorophyta</taxon>
        <taxon>core chlorophytes</taxon>
        <taxon>Chlorophyceae</taxon>
        <taxon>CS clade</taxon>
        <taxon>Chlamydomonadales</taxon>
        <taxon>Volvocaceae</taxon>
        <taxon>Volvox</taxon>
    </lineage>
</organism>
<feature type="compositionally biased region" description="Polar residues" evidence="1">
    <location>
        <begin position="1306"/>
        <end position="1315"/>
    </location>
</feature>
<name>A0A8J4BS31_9CHLO</name>
<evidence type="ECO:0000313" key="2">
    <source>
        <dbReference type="EMBL" id="GIL67331.1"/>
    </source>
</evidence>
<feature type="compositionally biased region" description="Gly residues" evidence="1">
    <location>
        <begin position="364"/>
        <end position="375"/>
    </location>
</feature>
<evidence type="ECO:0000256" key="1">
    <source>
        <dbReference type="SAM" id="MobiDB-lite"/>
    </source>
</evidence>
<feature type="compositionally biased region" description="Gly residues" evidence="1">
    <location>
        <begin position="998"/>
        <end position="1007"/>
    </location>
</feature>
<feature type="compositionally biased region" description="Polar residues" evidence="1">
    <location>
        <begin position="645"/>
        <end position="654"/>
    </location>
</feature>
<feature type="region of interest" description="Disordered" evidence="1">
    <location>
        <begin position="843"/>
        <end position="865"/>
    </location>
</feature>
<feature type="region of interest" description="Disordered" evidence="1">
    <location>
        <begin position="1508"/>
        <end position="1552"/>
    </location>
</feature>
<feature type="compositionally biased region" description="Low complexity" evidence="1">
    <location>
        <begin position="1320"/>
        <end position="1331"/>
    </location>
</feature>
<feature type="compositionally biased region" description="Low complexity" evidence="1">
    <location>
        <begin position="936"/>
        <end position="947"/>
    </location>
</feature>
<dbReference type="Proteomes" id="UP000747399">
    <property type="component" value="Unassembled WGS sequence"/>
</dbReference>
<feature type="compositionally biased region" description="Low complexity" evidence="1">
    <location>
        <begin position="290"/>
        <end position="304"/>
    </location>
</feature>
<feature type="compositionally biased region" description="Polar residues" evidence="1">
    <location>
        <begin position="378"/>
        <end position="398"/>
    </location>
</feature>
<sequence length="1892" mass="200944">MEAETFSENGGGTGPPSAEPPNDIGKILSYDAIPETNGESSTEKFAAALTMARDVDNEAKLIDVAFLIDGADRQREVLEILRDKLYIIEDRVKGKHPGVSLRVAFLGYCSYPIVADLKQIGDGIFQEAVSVVLLRDKGERKGQDVLEGLEEVSCLGWSAQSRLLVHVSDFRGISPGSDNRNNAIYSSGTSLTSRNLAALQRLKECGLKKYYFAHFNAETQHLIEELRMNGDGDAHWMVSERLYDPEVLPYKVAELVLDLLDRPAAVGILPEKTGESSEQVGIRVPGAAAAAGVPPGQAPQSPSVTSNSTADLKVTTPHPEVGPGQIAHRYRASSEDGVGPGPVSNIDSCQPPVIAPRPSTGAGRSSGGGAPGGGLHIISSSDAGSNPSAVRGQQSLETLSSKSSLKSISIVQRDGADSIRPYDETSSLDHGGSLTKGNIIQHLLIGSGSLSTVNDEVRSEVPSVAGTERWLSKASPARSGGGSSGKVTPKSSGSSGGGATDTGGHHGRSSEIENAVNKLTSPKASKTGIILQGAVKSGTSMLASASSSSGSNVSPAKGVVPTSDAGSGYKATGSSGPAAEGASGQVTPKNRRSASPSVASVASVPTTGAPGKIGLSSDAYSFSASSSSVKGTPTPGILSIASERSGATSPSQRTVAPVGVGSPPSIVSLSLPWSDRALDDFKSEMRKASFELLDPADKPLSARMDAVFALPPELWPVLPPGAIYCLEASDPRVTFGYLQHRDFPQNKVRVNTYFGKWGRHLVDYVVSWQPTPRAEAAWQLADGKQPPLPWEQRQVVAHTTNGEYQYANTRMRFRGPKSTKPDSEVVEYSDAHAVDLLDTKAANETAPRNSDKDREAHLIDPPRPNTWGELARRPLIGNLRSRGGGTYVHHINYDHSSLRTTCGRRVPAGYFFTLIPNAVFKPPAVPGGGGGGGSSGTRSRPSSAGRAITAVRQSRSFSSTIAASPSLLQCVRGTASRASTPTAPISGLGARSRSGSVTRGGGGGGSGSPPMTSATSALSVVGLDVRKLASKDRWLTYDVPFNHPIHTARAQELGADMAVASGRGVRTFSDAAAVLQVSEQELRLPQAFVPGPVVVSTWDDIPRLYAEHMEAARALMPVTELDTYGSSKLHMLIYHLQCAATLEYDRLDAKLLLLPQMARLGRKSAEIDAWLQAIVEHASYLYDKLQIYDTSIWKTDSNDKPPQLLRSSLATLPTSPTPAAATAPGQSQGWVFPDPLKGTAHASRSAINVSVQRRPPLRQQQVAVQVVTKAEWSAVAGVMNPTRHATLYDVWVRLRPVMTGAALPGNGSSYGSSRAGSMIGASSDAGATASGEGDRLPEPQDPYTHGSVNRELLDYVPKDLDAMSSPDFTPQPPAPAKLPKQRGYRGEGPLPPELVAEMPTVHRPVRCRGADETPLPPEYQSMDLWNVRHKAEQAPADVPRSRDKGAVGVSQVAIQRLQAVREFSSTHQAAVRKSMQLAKGVRPSVLSDAPYYGSDIAEEDSLTEINSEVNGGGASTPRRRVRVVPPGKDISTNRRPGTATQTAGDLGKPTPEEVAREAQRQQAEAEAAETRRLLTSGKMGATREQILENALKAAEAAIASLKPRPIGYGVDIPAEPDHPRLLFAADEPRDVALAYRPRPLEHSHPEVLPNHWYKRSESISSQTATAHEKGPEPFSLEKIWRDEHGSDHGSGVDAIPLTDLPTAKGGVFGDRTVAGFSALADYEVALARRRAIAGAEVVHLRTNYIPKEDVFNLLVVYCNLDRHPDQVQMLQTAIDAPVSVLAVSAAARAATATAAASGPAAAAAAARRTSVKLQAESEQEAIQQRIKSTAWLLGVTWRRITNETYTSFLSRVLGFPSDAMATLHRTRAAHLIARALVRGHDMNSVTKLSTRY</sequence>
<comment type="caution">
    <text evidence="2">The sequence shown here is derived from an EMBL/GenBank/DDBJ whole genome shotgun (WGS) entry which is preliminary data.</text>
</comment>
<feature type="compositionally biased region" description="Low complexity" evidence="1">
    <location>
        <begin position="571"/>
        <end position="584"/>
    </location>
</feature>
<dbReference type="EMBL" id="BNCO01000097">
    <property type="protein sequence ID" value="GIL67331.1"/>
    <property type="molecule type" value="Genomic_DNA"/>
</dbReference>
<feature type="region of interest" description="Disordered" evidence="1">
    <location>
        <begin position="975"/>
        <end position="1013"/>
    </location>
</feature>
<feature type="region of interest" description="Disordered" evidence="1">
    <location>
        <begin position="542"/>
        <end position="610"/>
    </location>
</feature>
<protein>
    <submittedName>
        <fullName evidence="2">Uncharacterized protein</fullName>
    </submittedName>
</protein>
<evidence type="ECO:0000313" key="3">
    <source>
        <dbReference type="Proteomes" id="UP000747399"/>
    </source>
</evidence>
<feature type="region of interest" description="Disordered" evidence="1">
    <location>
        <begin position="461"/>
        <end position="509"/>
    </location>
</feature>
<feature type="region of interest" description="Disordered" evidence="1">
    <location>
        <begin position="1303"/>
        <end position="1346"/>
    </location>
</feature>
<feature type="compositionally biased region" description="Gly residues" evidence="1">
    <location>
        <begin position="926"/>
        <end position="935"/>
    </location>
</feature>
<feature type="compositionally biased region" description="Low complexity" evidence="1">
    <location>
        <begin position="593"/>
        <end position="605"/>
    </location>
</feature>